<dbReference type="Proteomes" id="UP001140091">
    <property type="component" value="Unassembled WGS sequence"/>
</dbReference>
<protein>
    <submittedName>
        <fullName evidence="1">Uncharacterized protein</fullName>
    </submittedName>
</protein>
<dbReference type="OrthoDB" id="3213671at2759"/>
<gene>
    <name evidence="1" type="ORF">H1R20_g15529</name>
</gene>
<proteinExistence type="predicted"/>
<feature type="non-terminal residue" evidence="1">
    <location>
        <position position="53"/>
    </location>
</feature>
<dbReference type="AlphaFoldDB" id="A0A9W8IQQ0"/>
<keyword evidence="2" id="KW-1185">Reference proteome</keyword>
<accession>A0A9W8IQQ0</accession>
<comment type="caution">
    <text evidence="1">The sequence shown here is derived from an EMBL/GenBank/DDBJ whole genome shotgun (WGS) entry which is preliminary data.</text>
</comment>
<reference evidence="1" key="1">
    <citation type="submission" date="2022-06" db="EMBL/GenBank/DDBJ databases">
        <title>Genome Sequence of Candolleomyces eurysporus.</title>
        <authorList>
            <person name="Buettner E."/>
        </authorList>
    </citation>
    <scope>NUCLEOTIDE SEQUENCE</scope>
    <source>
        <strain evidence="1">VTCC 930004</strain>
    </source>
</reference>
<evidence type="ECO:0000313" key="2">
    <source>
        <dbReference type="Proteomes" id="UP001140091"/>
    </source>
</evidence>
<organism evidence="1 2">
    <name type="scientific">Candolleomyces eurysporus</name>
    <dbReference type="NCBI Taxonomy" id="2828524"/>
    <lineage>
        <taxon>Eukaryota</taxon>
        <taxon>Fungi</taxon>
        <taxon>Dikarya</taxon>
        <taxon>Basidiomycota</taxon>
        <taxon>Agaricomycotina</taxon>
        <taxon>Agaricomycetes</taxon>
        <taxon>Agaricomycetidae</taxon>
        <taxon>Agaricales</taxon>
        <taxon>Agaricineae</taxon>
        <taxon>Psathyrellaceae</taxon>
        <taxon>Candolleomyces</taxon>
    </lineage>
</organism>
<evidence type="ECO:0000313" key="1">
    <source>
        <dbReference type="EMBL" id="KAJ2921566.1"/>
    </source>
</evidence>
<sequence>MSQASNTNSAKPWTAEHELNAFNIKIKTLDPKDFFRACGLQDPPVSATVLQNV</sequence>
<dbReference type="EMBL" id="JANBPK010001580">
    <property type="protein sequence ID" value="KAJ2921566.1"/>
    <property type="molecule type" value="Genomic_DNA"/>
</dbReference>
<name>A0A9W8IQQ0_9AGAR</name>